<dbReference type="Gene3D" id="3.40.50.720">
    <property type="entry name" value="NAD(P)-binding Rossmann-like Domain"/>
    <property type="match status" value="1"/>
</dbReference>
<dbReference type="RefSeq" id="WP_013490457.1">
    <property type="nucleotide sequence ID" value="NC_014829.1"/>
</dbReference>
<dbReference type="KEGG" id="bco:Bcell_3888"/>
<evidence type="ECO:0000256" key="1">
    <source>
        <dbReference type="ARBA" id="ARBA00023002"/>
    </source>
</evidence>
<dbReference type="PRINTS" id="PR00081">
    <property type="entry name" value="GDHRDH"/>
</dbReference>
<dbReference type="Proteomes" id="UP000001401">
    <property type="component" value="Chromosome"/>
</dbReference>
<dbReference type="GO" id="GO:0016491">
    <property type="term" value="F:oxidoreductase activity"/>
    <property type="evidence" value="ECO:0007669"/>
    <property type="project" value="UniProtKB-KW"/>
</dbReference>
<protein>
    <submittedName>
        <fullName evidence="3">Short-chain dehydrogenase/reductase SDR</fullName>
    </submittedName>
</protein>
<organism evidence="3 4">
    <name type="scientific">Evansella cellulosilytica (strain ATCC 21833 / DSM 2522 / FERM P-1141 / JCM 9156 / N-4)</name>
    <name type="common">Bacillus cellulosilyticus</name>
    <dbReference type="NCBI Taxonomy" id="649639"/>
    <lineage>
        <taxon>Bacteria</taxon>
        <taxon>Bacillati</taxon>
        <taxon>Bacillota</taxon>
        <taxon>Bacilli</taxon>
        <taxon>Bacillales</taxon>
        <taxon>Bacillaceae</taxon>
        <taxon>Evansella</taxon>
    </lineage>
</organism>
<dbReference type="EMBL" id="CP002394">
    <property type="protein sequence ID" value="ADU32127.1"/>
    <property type="molecule type" value="Genomic_DNA"/>
</dbReference>
<sequence>MYPQKTVVVTGATSGIGLATAIELAKKRYRVCLLSRDKERGYEALRKVQEESGNKALEMWIVDLGDLQSIREFAARFTATHKTIDVLINNAGVISLKRQETKDGFEWQMGVNHLGHFLLTNLLLDLLLKSEQGRIINVSSGGYSWGNFYEQDPHLKKGYTVFKGYGQSKLANILFTKELAKRLKDTAVTVNTLHPGAVATSLGVNRQTGFGKGVYKLLTPFFKTPNEGAATSIYLATSPEVKDSSGEYFINCKVAKLSKRAKDERLAEKLWEWSKAQVGE</sequence>
<dbReference type="CDD" id="cd05327">
    <property type="entry name" value="retinol-DH_like_SDR_c_like"/>
    <property type="match status" value="1"/>
</dbReference>
<keyword evidence="1" id="KW-0560">Oxidoreductase</keyword>
<name>E6TUX5_EVAC2</name>
<dbReference type="PANTHER" id="PTHR43157:SF31">
    <property type="entry name" value="PHOSPHATIDYLINOSITOL-GLYCAN BIOSYNTHESIS CLASS F PROTEIN"/>
    <property type="match status" value="1"/>
</dbReference>
<dbReference type="eggNOG" id="COG1028">
    <property type="taxonomic scope" value="Bacteria"/>
</dbReference>
<dbReference type="AlphaFoldDB" id="E6TUX5"/>
<accession>E6TUX5</accession>
<dbReference type="SUPFAM" id="SSF51735">
    <property type="entry name" value="NAD(P)-binding Rossmann-fold domains"/>
    <property type="match status" value="1"/>
</dbReference>
<dbReference type="InterPro" id="IPR002347">
    <property type="entry name" value="SDR_fam"/>
</dbReference>
<dbReference type="PANTHER" id="PTHR43157">
    <property type="entry name" value="PHOSPHATIDYLINOSITOL-GLYCAN BIOSYNTHESIS CLASS F PROTEIN-RELATED"/>
    <property type="match status" value="1"/>
</dbReference>
<evidence type="ECO:0000256" key="2">
    <source>
        <dbReference type="RuleBase" id="RU000363"/>
    </source>
</evidence>
<dbReference type="Pfam" id="PF00106">
    <property type="entry name" value="adh_short"/>
    <property type="match status" value="1"/>
</dbReference>
<dbReference type="HOGENOM" id="CLU_010194_44_5_9"/>
<dbReference type="STRING" id="649639.Bcell_3888"/>
<proteinExistence type="inferred from homology"/>
<evidence type="ECO:0000313" key="3">
    <source>
        <dbReference type="EMBL" id="ADU32127.1"/>
    </source>
</evidence>
<reference evidence="3" key="1">
    <citation type="submission" date="2010-12" db="EMBL/GenBank/DDBJ databases">
        <title>Complete sequence of Bacillus cellulosilyticus DSM 2522.</title>
        <authorList>
            <consortium name="US DOE Joint Genome Institute"/>
            <person name="Lucas S."/>
            <person name="Copeland A."/>
            <person name="Lapidus A."/>
            <person name="Cheng J.-F."/>
            <person name="Bruce D."/>
            <person name="Goodwin L."/>
            <person name="Pitluck S."/>
            <person name="Chertkov O."/>
            <person name="Detter J.C."/>
            <person name="Han C."/>
            <person name="Tapia R."/>
            <person name="Land M."/>
            <person name="Hauser L."/>
            <person name="Jeffries C."/>
            <person name="Kyrpides N."/>
            <person name="Ivanova N."/>
            <person name="Mikhailova N."/>
            <person name="Brumm P."/>
            <person name="Mead D."/>
            <person name="Woyke T."/>
        </authorList>
    </citation>
    <scope>NUCLEOTIDE SEQUENCE [LARGE SCALE GENOMIC DNA]</scope>
    <source>
        <strain evidence="3">DSM 2522</strain>
    </source>
</reference>
<dbReference type="PRINTS" id="PR00080">
    <property type="entry name" value="SDRFAMILY"/>
</dbReference>
<evidence type="ECO:0000313" key="4">
    <source>
        <dbReference type="Proteomes" id="UP000001401"/>
    </source>
</evidence>
<gene>
    <name evidence="3" type="ordered locus">Bcell_3888</name>
</gene>
<dbReference type="OrthoDB" id="9809821at2"/>
<comment type="similarity">
    <text evidence="2">Belongs to the short-chain dehydrogenases/reductases (SDR) family.</text>
</comment>
<keyword evidence="4" id="KW-1185">Reference proteome</keyword>
<dbReference type="InterPro" id="IPR036291">
    <property type="entry name" value="NAD(P)-bd_dom_sf"/>
</dbReference>